<evidence type="ECO:0000256" key="5">
    <source>
        <dbReference type="ARBA" id="ARBA00022989"/>
    </source>
</evidence>
<dbReference type="InterPro" id="IPR003688">
    <property type="entry name" value="TraG/VirD4"/>
</dbReference>
<keyword evidence="5 9" id="KW-1133">Transmembrane helix</keyword>
<organism evidence="10">
    <name type="scientific">Clostridium perfringens</name>
    <dbReference type="NCBI Taxonomy" id="1502"/>
    <lineage>
        <taxon>Bacteria</taxon>
        <taxon>Bacillati</taxon>
        <taxon>Bacillota</taxon>
        <taxon>Clostridia</taxon>
        <taxon>Eubacteriales</taxon>
        <taxon>Clostridiaceae</taxon>
        <taxon>Clostridium</taxon>
    </lineage>
</organism>
<name>A0A8H9R059_CLOPF</name>
<evidence type="ECO:0000256" key="6">
    <source>
        <dbReference type="ARBA" id="ARBA00023136"/>
    </source>
</evidence>
<feature type="transmembrane region" description="Helical" evidence="9">
    <location>
        <begin position="40"/>
        <end position="58"/>
    </location>
</feature>
<evidence type="ECO:0000256" key="3">
    <source>
        <dbReference type="ARBA" id="ARBA00022475"/>
    </source>
</evidence>
<comment type="subcellular location">
    <subcellularLocation>
        <location evidence="1">Cell membrane</location>
        <topology evidence="1">Multi-pass membrane protein</topology>
    </subcellularLocation>
</comment>
<dbReference type="PANTHER" id="PTHR37937:SF1">
    <property type="entry name" value="CONJUGATIVE TRANSFER: DNA TRANSPORT"/>
    <property type="match status" value="1"/>
</dbReference>
<sequence>MEQKEEKKEKKRLNFNFKLFKQKVNIIFNELKPLLKNPKVWIAVFLIWYIESPIMVMINKGFFNVSLISLYLNPFKLAFEFITSFSVIWTFIKFNLAIFFIFVIICLVMHLMGKETGKIIDIEKLKIIKDSLKEQEGEIKFSNRGDYGTARWATRESLEKANRKSVAAHSDEYVKITKDGSDGLIYGYLGDVESPKKGVTPIMTLPKKTTLNRNFAVFGSSGSMKSRSFVIPNILNLIKNGESFFATDPKGELLSKTSKVLKDNGYNVKAFNINNIPCSHRWNVLKEIKDEQSASIFAKAIVENTRVGDAGDEFWENHYINFLKALALYVVKNEPEERQNMRTVYEYITYPEGFAGLDALIGRALNDDPLHPAYQSWTAFKTAAGNEKVSAGVMSGLAIRLDTLQIPQFCDLLSGNDIDLIAPGKEKCAYFIVVPDTHSTFNFLAGLFFTFAFIDLLAFADKLNGALPIQVNFLLDEFPNIAKIPEIEKKISTVRSRGVNICIIFQNYTQLCSRYSKEVAEELLGNCDSKIFLGANEMTTSNYISDMLGDATIEVETVSKDMFSFFPDKKSIRLDKRNLKTPDEVYNKHKKNSYVKIIGLQPILCTKMDYTMHEMGDLVVETPIYEMLQDWSKKYHEEYLESIAEQLRKAIQVSSEVQNLSEEEAEKLKKIKIAEELLKEDSLRNTVRENSEIKKELNMFNVSSLKNIPNIKEKSKLEKTLDEVETLLKKIREEKSADKTQKDLQITELQTKLDNTKDIKDLLSLDEEVTNLINDTTTTEDQLFNLRELKSSIAAKREELIKINKDKLNNKFKQQIGNIKVILENSNITTEELEKARYKLNECRLFAEENNLQEIQLEKINELDALRDKLSEELYQKNLKENSLTNEEDSWANEYIDIDDAYVEINNIIDNNENQGPIVNECLTIDEIEKNELKDLEEESININKVKEKTLENETKNNQKQKNDENVKKINGNNTKKCENNTKVLYNKNEKINKTFKNNSKNNFKSSKKSSSTIELDI</sequence>
<feature type="region of interest" description="Disordered" evidence="8">
    <location>
        <begin position="994"/>
        <end position="1018"/>
    </location>
</feature>
<keyword evidence="4 9" id="KW-0812">Transmembrane</keyword>
<evidence type="ECO:0000256" key="4">
    <source>
        <dbReference type="ARBA" id="ARBA00022692"/>
    </source>
</evidence>
<feature type="transmembrane region" description="Helical" evidence="9">
    <location>
        <begin position="78"/>
        <end position="108"/>
    </location>
</feature>
<feature type="coiled-coil region" evidence="7">
    <location>
        <begin position="643"/>
        <end position="677"/>
    </location>
</feature>
<dbReference type="GO" id="GO:0005886">
    <property type="term" value="C:plasma membrane"/>
    <property type="evidence" value="ECO:0007669"/>
    <property type="project" value="UniProtKB-SubCell"/>
</dbReference>
<dbReference type="EMBL" id="DACTCB010000031">
    <property type="protein sequence ID" value="HAT4309343.1"/>
    <property type="molecule type" value="Genomic_DNA"/>
</dbReference>
<accession>A0A8H9R059</accession>
<proteinExistence type="inferred from homology"/>
<dbReference type="PANTHER" id="PTHR37937">
    <property type="entry name" value="CONJUGATIVE TRANSFER: DNA TRANSPORT"/>
    <property type="match status" value="1"/>
</dbReference>
<keyword evidence="7" id="KW-0175">Coiled coil</keyword>
<reference evidence="10" key="1">
    <citation type="journal article" date="2018" name="Genome Biol.">
        <title>SKESA: strategic k-mer extension for scrupulous assemblies.</title>
        <authorList>
            <person name="Souvorov A."/>
            <person name="Agarwala R."/>
            <person name="Lipman D.J."/>
        </authorList>
    </citation>
    <scope>NUCLEOTIDE SEQUENCE</scope>
    <source>
        <strain evidence="10">C8</strain>
    </source>
</reference>
<dbReference type="CDD" id="cd01127">
    <property type="entry name" value="TrwB_TraG_TraD_VirD4"/>
    <property type="match status" value="1"/>
</dbReference>
<keyword evidence="6 9" id="KW-0472">Membrane</keyword>
<feature type="compositionally biased region" description="Basic and acidic residues" evidence="8">
    <location>
        <begin position="953"/>
        <end position="968"/>
    </location>
</feature>
<evidence type="ECO:0000256" key="8">
    <source>
        <dbReference type="SAM" id="MobiDB-lite"/>
    </source>
</evidence>
<protein>
    <submittedName>
        <fullName evidence="10">Type IV secretory system conjugative DNA transfer family protein</fullName>
    </submittedName>
</protein>
<dbReference type="InterPro" id="IPR051539">
    <property type="entry name" value="T4SS-coupling_protein"/>
</dbReference>
<gene>
    <name evidence="10" type="ORF">I9080_003198</name>
</gene>
<dbReference type="SUPFAM" id="SSF52540">
    <property type="entry name" value="P-loop containing nucleoside triphosphate hydrolases"/>
    <property type="match status" value="1"/>
</dbReference>
<feature type="region of interest" description="Disordered" evidence="8">
    <location>
        <begin position="953"/>
        <end position="981"/>
    </location>
</feature>
<dbReference type="Proteomes" id="UP000859547">
    <property type="component" value="Unassembled WGS sequence"/>
</dbReference>
<feature type="compositionally biased region" description="Low complexity" evidence="8">
    <location>
        <begin position="995"/>
        <end position="1018"/>
    </location>
</feature>
<evidence type="ECO:0000256" key="9">
    <source>
        <dbReference type="SAM" id="Phobius"/>
    </source>
</evidence>
<evidence type="ECO:0000256" key="7">
    <source>
        <dbReference type="SAM" id="Coils"/>
    </source>
</evidence>
<dbReference type="AlphaFoldDB" id="A0A8H9R059"/>
<evidence type="ECO:0000313" key="10">
    <source>
        <dbReference type="EMBL" id="HAT4309343.1"/>
    </source>
</evidence>
<comment type="caution">
    <text evidence="10">The sequence shown here is derived from an EMBL/GenBank/DDBJ whole genome shotgun (WGS) entry which is preliminary data.</text>
</comment>
<evidence type="ECO:0000256" key="1">
    <source>
        <dbReference type="ARBA" id="ARBA00004651"/>
    </source>
</evidence>
<dbReference type="Pfam" id="PF02534">
    <property type="entry name" value="T4SS-DNA_transf"/>
    <property type="match status" value="1"/>
</dbReference>
<dbReference type="NCBIfam" id="NF045973">
    <property type="entry name" value="conju_CD1115"/>
    <property type="match status" value="1"/>
</dbReference>
<reference evidence="10" key="2">
    <citation type="submission" date="2020-07" db="EMBL/GenBank/DDBJ databases">
        <authorList>
            <consortium name="NCBI Pathogen Detection Project"/>
        </authorList>
    </citation>
    <scope>NUCLEOTIDE SEQUENCE</scope>
    <source>
        <strain evidence="10">C8</strain>
    </source>
</reference>
<dbReference type="Gene3D" id="3.40.50.300">
    <property type="entry name" value="P-loop containing nucleotide triphosphate hydrolases"/>
    <property type="match status" value="2"/>
</dbReference>
<keyword evidence="3" id="KW-1003">Cell membrane</keyword>
<comment type="similarity">
    <text evidence="2">Belongs to the VirD4/TraG family.</text>
</comment>
<dbReference type="InterPro" id="IPR027417">
    <property type="entry name" value="P-loop_NTPase"/>
</dbReference>
<evidence type="ECO:0000256" key="2">
    <source>
        <dbReference type="ARBA" id="ARBA00008806"/>
    </source>
</evidence>
<feature type="coiled-coil region" evidence="7">
    <location>
        <begin position="714"/>
        <end position="741"/>
    </location>
</feature>